<accession>A0A510E3Y7</accession>
<dbReference type="KEGG" id="step:IC006_1787"/>
<name>A0A510DW88_9CREN</name>
<dbReference type="Proteomes" id="UP000322983">
    <property type="component" value="Chromosome"/>
</dbReference>
<dbReference type="GeneID" id="43938218"/>
<gene>
    <name evidence="2" type="ORF">IC006_1787</name>
    <name evidence="3" type="ORF">IC007_1765</name>
</gene>
<dbReference type="AlphaFoldDB" id="A0A510DW88"/>
<reference evidence="5" key="1">
    <citation type="submission" date="2018-09" db="EMBL/GenBank/DDBJ databases">
        <title>Complete Genome Sequencing of Sulfolobus sp. JCM 16834.</title>
        <authorList>
            <person name="Kato S."/>
            <person name="Itoh T."/>
            <person name="Ohkuma M."/>
        </authorList>
    </citation>
    <scope>NUCLEOTIDE SEQUENCE [LARGE SCALE GENOMIC DNA]</scope>
    <source>
        <strain evidence="5">IC-007</strain>
    </source>
</reference>
<keyword evidence="1" id="KW-0812">Transmembrane</keyword>
<keyword evidence="1" id="KW-1133">Transmembrane helix</keyword>
<accession>A0A510DW88</accession>
<evidence type="ECO:0000313" key="2">
    <source>
        <dbReference type="EMBL" id="BBG24467.1"/>
    </source>
</evidence>
<organism evidence="2 4">
    <name type="scientific">Sulfuracidifex tepidarius</name>
    <dbReference type="NCBI Taxonomy" id="1294262"/>
    <lineage>
        <taxon>Archaea</taxon>
        <taxon>Thermoproteota</taxon>
        <taxon>Thermoprotei</taxon>
        <taxon>Sulfolobales</taxon>
        <taxon>Sulfolobaceae</taxon>
        <taxon>Sulfuracidifex</taxon>
    </lineage>
</organism>
<proteinExistence type="predicted"/>
<dbReference type="EMBL" id="AP018929">
    <property type="protein sequence ID" value="BBG24467.1"/>
    <property type="molecule type" value="Genomic_DNA"/>
</dbReference>
<dbReference type="Proteomes" id="UP000325030">
    <property type="component" value="Chromosome"/>
</dbReference>
<evidence type="ECO:0000313" key="5">
    <source>
        <dbReference type="Proteomes" id="UP000325030"/>
    </source>
</evidence>
<evidence type="ECO:0000313" key="4">
    <source>
        <dbReference type="Proteomes" id="UP000322983"/>
    </source>
</evidence>
<feature type="transmembrane region" description="Helical" evidence="1">
    <location>
        <begin position="6"/>
        <end position="31"/>
    </location>
</feature>
<reference evidence="2 4" key="2">
    <citation type="journal article" date="2020" name="Int. J. Syst. Evol. Microbiol.">
        <title>Sulfuracidifex tepidarius gen. nov., sp. nov. and transfer of Sulfolobus metallicus Huber and Stetter 1992 to the genus Sulfuracidifex as Sulfuracidifex metallicus comb. nov.</title>
        <authorList>
            <person name="Itoh T."/>
            <person name="Miura T."/>
            <person name="Sakai H.D."/>
            <person name="Kato S."/>
            <person name="Ohkuma M."/>
            <person name="Takashina T."/>
        </authorList>
    </citation>
    <scope>NUCLEOTIDE SEQUENCE [LARGE SCALE GENOMIC DNA]</scope>
    <source>
        <strain evidence="2 4">IC-006</strain>
        <strain evidence="3">IC-007</strain>
    </source>
</reference>
<protein>
    <submittedName>
        <fullName evidence="2">Uncharacterized protein</fullName>
    </submittedName>
</protein>
<keyword evidence="1" id="KW-0472">Membrane</keyword>
<evidence type="ECO:0000256" key="1">
    <source>
        <dbReference type="SAM" id="Phobius"/>
    </source>
</evidence>
<evidence type="ECO:0000313" key="3">
    <source>
        <dbReference type="EMBL" id="BBG27225.1"/>
    </source>
</evidence>
<dbReference type="EMBL" id="AP018930">
    <property type="protein sequence ID" value="BBG27225.1"/>
    <property type="molecule type" value="Genomic_DNA"/>
</dbReference>
<sequence>MSLNVVEIVFIASIVAIFITFAYVITVDLVTPEKKESSKKKKTIKGRL</sequence>
<keyword evidence="4" id="KW-1185">Reference proteome</keyword>
<dbReference type="RefSeq" id="WP_156303709.1">
    <property type="nucleotide sequence ID" value="NZ_AP018930.1"/>
</dbReference>